<evidence type="ECO:0000256" key="3">
    <source>
        <dbReference type="ARBA" id="ARBA00023186"/>
    </source>
</evidence>
<name>A0A2Z3HVP9_9CAUL</name>
<keyword evidence="3" id="KW-0143">Chaperone</keyword>
<dbReference type="AlphaFoldDB" id="A0A2Z3HVP9"/>
<accession>A0A2Z3HVP9</accession>
<proteinExistence type="inferred from homology"/>
<dbReference type="InterPro" id="IPR005631">
    <property type="entry name" value="SDH"/>
</dbReference>
<gene>
    <name evidence="4" type="ORF">HYN04_06490</name>
</gene>
<dbReference type="Proteomes" id="UP000247763">
    <property type="component" value="Chromosome"/>
</dbReference>
<dbReference type="KEGG" id="phb:HYN04_06490"/>
<keyword evidence="5" id="KW-1185">Reference proteome</keyword>
<evidence type="ECO:0000256" key="2">
    <source>
        <dbReference type="ARBA" id="ARBA00019418"/>
    </source>
</evidence>
<dbReference type="PANTHER" id="PTHR12469:SF2">
    <property type="entry name" value="SUCCINATE DEHYDROGENASE ASSEMBLY FACTOR 2, MITOCHONDRIAL"/>
    <property type="match status" value="1"/>
</dbReference>
<dbReference type="InterPro" id="IPR036714">
    <property type="entry name" value="SDH_sf"/>
</dbReference>
<evidence type="ECO:0000313" key="5">
    <source>
        <dbReference type="Proteomes" id="UP000247763"/>
    </source>
</evidence>
<organism evidence="4 5">
    <name type="scientific">Phenylobacterium parvum</name>
    <dbReference type="NCBI Taxonomy" id="2201350"/>
    <lineage>
        <taxon>Bacteria</taxon>
        <taxon>Pseudomonadati</taxon>
        <taxon>Pseudomonadota</taxon>
        <taxon>Alphaproteobacteria</taxon>
        <taxon>Caulobacterales</taxon>
        <taxon>Caulobacteraceae</taxon>
        <taxon>Phenylobacterium</taxon>
    </lineage>
</organism>
<dbReference type="GO" id="GO:0006099">
    <property type="term" value="P:tricarboxylic acid cycle"/>
    <property type="evidence" value="ECO:0007669"/>
    <property type="project" value="TreeGrafter"/>
</dbReference>
<evidence type="ECO:0000313" key="4">
    <source>
        <dbReference type="EMBL" id="AWM77441.1"/>
    </source>
</evidence>
<dbReference type="OrthoDB" id="9807264at2"/>
<sequence>MSIHDETRLKRLSFRAWRRGFREADLILGPFVDTHARDLSPEALDALEDLLAYPDQDLYAWIVERETPPPEVDAEALAALRRFRDQVHQLPGDVRGG</sequence>
<dbReference type="RefSeq" id="WP_110450008.1">
    <property type="nucleotide sequence ID" value="NZ_CP029479.1"/>
</dbReference>
<protein>
    <recommendedName>
        <fullName evidence="2">FAD assembly factor SdhE</fullName>
    </recommendedName>
</protein>
<dbReference type="EMBL" id="CP029479">
    <property type="protein sequence ID" value="AWM77441.1"/>
    <property type="molecule type" value="Genomic_DNA"/>
</dbReference>
<reference evidence="5" key="1">
    <citation type="submission" date="2018-05" db="EMBL/GenBank/DDBJ databases">
        <title>Genome sequencing of Phenylobacterium sp. HYN0004.</title>
        <authorList>
            <person name="Yi H."/>
            <person name="Baek C."/>
        </authorList>
    </citation>
    <scope>NUCLEOTIDE SEQUENCE [LARGE SCALE GENOMIC DNA]</scope>
    <source>
        <strain evidence="5">HYN0004</strain>
    </source>
</reference>
<dbReference type="SUPFAM" id="SSF109910">
    <property type="entry name" value="YgfY-like"/>
    <property type="match status" value="1"/>
</dbReference>
<dbReference type="Pfam" id="PF03937">
    <property type="entry name" value="Sdh5"/>
    <property type="match status" value="1"/>
</dbReference>
<comment type="similarity">
    <text evidence="1">Belongs to the SdhE FAD assembly factor family.</text>
</comment>
<dbReference type="Gene3D" id="1.10.150.250">
    <property type="entry name" value="Flavinator of succinate dehydrogenase"/>
    <property type="match status" value="1"/>
</dbReference>
<evidence type="ECO:0000256" key="1">
    <source>
        <dbReference type="ARBA" id="ARBA00008571"/>
    </source>
</evidence>
<dbReference type="PANTHER" id="PTHR12469">
    <property type="entry name" value="PROTEIN EMI5 HOMOLOG, MITOCHONDRIAL"/>
    <property type="match status" value="1"/>
</dbReference>